<dbReference type="Pfam" id="PF07534">
    <property type="entry name" value="TLD"/>
    <property type="match status" value="1"/>
</dbReference>
<dbReference type="InterPro" id="IPR018247">
    <property type="entry name" value="EF_Hand_1_Ca_BS"/>
</dbReference>
<name>A0A9Q0R4A6_ANAIG</name>
<sequence>MASEIIQSITSIIGFFKKRYDSYKENIDEVKRLLQRIDALKNPIEEIKQIQTSKFLFSTLENVNETLKKIQEMLKKYDTESKVKKFFTSKKKQKAFQEESIRLDSYIGDLNMDLTILTHTDIQDLAKLFKEMRNDQQSNDAKTQKYLQNLSQEIQRNQIQKIDEPRNQIIFEYEKTNLGFIEQRFGLEKKSGEIICGIFQLKAEDPINFEKIMKEILEFSISDWNYQIKILFTSWDLDNNKFLDKEELTKAIHDFYFLITCLQSKKIVGSLQEYLINLNEEEKKKFYNVIEELVAKNEIDLKIEQIFDSLNSEANEINFSQFESYCDYPGNFVIQFLNLIKTVLNESVGTTFLITNQIEAKNESSINIKKLEKFMKIPTNYENKLESNKILQDPVLVNGRTYERKYIEKIIQENPENPTIPEKNERIDPKFVQPNLDLKSEIEKWKTEKISKCVTKSLEIKQSNSDIAYKILEFARKLEPENLQIINLQISLLEKELRIPEELAKQQFAKGEILFKQREYREAEQLLTKSFKLTTNPNLIENALLILKEIYSTSNSTSKILETNISLSRIYLEQNPQKTKDILIQIEEGNSNKDTTTTNLYLEVYSLLILAEEALGNHKETPNCASKTCLSFYNLKQDKSNECLIHIKIGQIYSKKKENDKAIEEFKKALLCDKSNSLAFNLSFEMISKQKSIFDLITLKNEENEKKEKEILNLKLENQKQQEEITKLKQENENKHQENQKQQKEILNLKLEVENKNEENEKKEKEILNLKLEVEKLNQETEKKEKEISKLNLQIETQKEQTKTFLDGISQFHNSQLDLHKQTIEEKSKENQEKNRRIEEKDQKIKKLEEEIEKQGNRKKNEERDNQDLKSEIQNKEKENQNLKAEIEKMKQEMGLEKIFSNSEIIQDREYIYKLQRWINDNDFFSKMKKGFSAKNDGFNSQKWHKSCDDKGKTLIIIKTKDNFIFGGFTEVGFTTDKLKWRKKDRRKEEGYIPDLNAFIFSLRNDKGDRNPKKFPLQNYYEKYAIKYQLSKVAVFGSDIELFSNLKYGYSGFGSSYKLPNGIQFNTEEATSYLAGCQNKWEVDELETYFI</sequence>
<evidence type="ECO:0000256" key="3">
    <source>
        <dbReference type="SAM" id="Coils"/>
    </source>
</evidence>
<dbReference type="GO" id="GO:0016567">
    <property type="term" value="P:protein ubiquitination"/>
    <property type="evidence" value="ECO:0007669"/>
    <property type="project" value="InterPro"/>
</dbReference>
<dbReference type="InterPro" id="IPR011990">
    <property type="entry name" value="TPR-like_helical_dom_sf"/>
</dbReference>
<evidence type="ECO:0000256" key="1">
    <source>
        <dbReference type="ARBA" id="ARBA00022837"/>
    </source>
</evidence>
<dbReference type="Gene3D" id="1.20.930.20">
    <property type="entry name" value="Adaptor protein Cbl, N-terminal domain"/>
    <property type="match status" value="1"/>
</dbReference>
<proteinExistence type="predicted"/>
<dbReference type="AlphaFoldDB" id="A0A9Q0R4A6"/>
<dbReference type="InterPro" id="IPR036537">
    <property type="entry name" value="Adaptor_Cbl_N_dom_sf"/>
</dbReference>
<dbReference type="InterPro" id="IPR059179">
    <property type="entry name" value="MLKL-like_MCAfunc"/>
</dbReference>
<dbReference type="InterPro" id="IPR011992">
    <property type="entry name" value="EF-hand-dom_pair"/>
</dbReference>
<dbReference type="SUPFAM" id="SSF57850">
    <property type="entry name" value="RING/U-box"/>
    <property type="match status" value="1"/>
</dbReference>
<evidence type="ECO:0000256" key="4">
    <source>
        <dbReference type="SAM" id="MobiDB-lite"/>
    </source>
</evidence>
<dbReference type="EMBL" id="JAPDFW010000138">
    <property type="protein sequence ID" value="KAJ5066624.1"/>
    <property type="molecule type" value="Genomic_DNA"/>
</dbReference>
<evidence type="ECO:0000313" key="6">
    <source>
        <dbReference type="EMBL" id="KAJ5066624.1"/>
    </source>
</evidence>
<dbReference type="Pfam" id="PF22215">
    <property type="entry name" value="MLKL_N"/>
    <property type="match status" value="1"/>
</dbReference>
<accession>A0A9Q0R4A6</accession>
<dbReference type="SUPFAM" id="SSF48452">
    <property type="entry name" value="TPR-like"/>
    <property type="match status" value="1"/>
</dbReference>
<feature type="region of interest" description="Disordered" evidence="4">
    <location>
        <begin position="823"/>
        <end position="842"/>
    </location>
</feature>
<dbReference type="OrthoDB" id="2942533at2759"/>
<feature type="repeat" description="TPR" evidence="2">
    <location>
        <begin position="643"/>
        <end position="676"/>
    </location>
</feature>
<feature type="domain" description="TLDc" evidence="5">
    <location>
        <begin position="905"/>
        <end position="1091"/>
    </location>
</feature>
<dbReference type="InterPro" id="IPR013083">
    <property type="entry name" value="Znf_RING/FYVE/PHD"/>
</dbReference>
<keyword evidence="2" id="KW-0802">TPR repeat</keyword>
<feature type="region of interest" description="Disordered" evidence="4">
    <location>
        <begin position="852"/>
        <end position="881"/>
    </location>
</feature>
<keyword evidence="3" id="KW-0175">Coiled coil</keyword>
<dbReference type="Pfam" id="PF04564">
    <property type="entry name" value="U-box"/>
    <property type="match status" value="1"/>
</dbReference>
<dbReference type="SUPFAM" id="SSF47473">
    <property type="entry name" value="EF-hand"/>
    <property type="match status" value="1"/>
</dbReference>
<evidence type="ECO:0000256" key="2">
    <source>
        <dbReference type="PROSITE-ProRule" id="PRU00339"/>
    </source>
</evidence>
<protein>
    <submittedName>
        <fullName evidence="6">Pep-cterm sorting domain-containing protein</fullName>
    </submittedName>
</protein>
<evidence type="ECO:0000313" key="7">
    <source>
        <dbReference type="Proteomes" id="UP001149090"/>
    </source>
</evidence>
<dbReference type="InterPro" id="IPR006571">
    <property type="entry name" value="TLDc_dom"/>
</dbReference>
<reference evidence="6" key="1">
    <citation type="submission" date="2022-10" db="EMBL/GenBank/DDBJ databases">
        <title>Novel sulphate-reducing endosymbionts in the free-living metamonad Anaeramoeba.</title>
        <authorList>
            <person name="Jerlstrom-Hultqvist J."/>
            <person name="Cepicka I."/>
            <person name="Gallot-Lavallee L."/>
            <person name="Salas-Leiva D."/>
            <person name="Curtis B.A."/>
            <person name="Zahonova K."/>
            <person name="Pipaliya S."/>
            <person name="Dacks J."/>
            <person name="Roger A.J."/>
        </authorList>
    </citation>
    <scope>NUCLEOTIDE SEQUENCE</scope>
    <source>
        <strain evidence="6">BMAN</strain>
    </source>
</reference>
<organism evidence="6 7">
    <name type="scientific">Anaeramoeba ignava</name>
    <name type="common">Anaerobic marine amoeba</name>
    <dbReference type="NCBI Taxonomy" id="1746090"/>
    <lineage>
        <taxon>Eukaryota</taxon>
        <taxon>Metamonada</taxon>
        <taxon>Anaeramoebidae</taxon>
        <taxon>Anaeramoeba</taxon>
    </lineage>
</organism>
<keyword evidence="1" id="KW-0106">Calcium</keyword>
<dbReference type="Proteomes" id="UP001149090">
    <property type="component" value="Unassembled WGS sequence"/>
</dbReference>
<keyword evidence="7" id="KW-1185">Reference proteome</keyword>
<dbReference type="InterPro" id="IPR019734">
    <property type="entry name" value="TPR_rpt"/>
</dbReference>
<dbReference type="InterPro" id="IPR054000">
    <property type="entry name" value="MLKL_N"/>
</dbReference>
<gene>
    <name evidence="6" type="ORF">M0811_13393</name>
</gene>
<comment type="caution">
    <text evidence="6">The sequence shown here is derived from an EMBL/GenBank/DDBJ whole genome shotgun (WGS) entry which is preliminary data.</text>
</comment>
<dbReference type="GO" id="GO:0007166">
    <property type="term" value="P:cell surface receptor signaling pathway"/>
    <property type="evidence" value="ECO:0007669"/>
    <property type="project" value="InterPro"/>
</dbReference>
<dbReference type="PROSITE" id="PS00018">
    <property type="entry name" value="EF_HAND_1"/>
    <property type="match status" value="1"/>
</dbReference>
<dbReference type="Gene3D" id="3.30.40.10">
    <property type="entry name" value="Zinc/RING finger domain, C3HC4 (zinc finger)"/>
    <property type="match status" value="1"/>
</dbReference>
<dbReference type="CDD" id="cd21037">
    <property type="entry name" value="MLKL_NTD"/>
    <property type="match status" value="1"/>
</dbReference>
<feature type="coiled-coil region" evidence="3">
    <location>
        <begin position="20"/>
        <end position="80"/>
    </location>
</feature>
<dbReference type="SMART" id="SM00028">
    <property type="entry name" value="TPR"/>
    <property type="match status" value="2"/>
</dbReference>
<dbReference type="PROSITE" id="PS50005">
    <property type="entry name" value="TPR"/>
    <property type="match status" value="1"/>
</dbReference>
<dbReference type="PROSITE" id="PS51886">
    <property type="entry name" value="TLDC"/>
    <property type="match status" value="1"/>
</dbReference>
<dbReference type="GO" id="GO:0004842">
    <property type="term" value="F:ubiquitin-protein transferase activity"/>
    <property type="evidence" value="ECO:0007669"/>
    <property type="project" value="InterPro"/>
</dbReference>
<evidence type="ECO:0000259" key="5">
    <source>
        <dbReference type="PROSITE" id="PS51886"/>
    </source>
</evidence>
<dbReference type="InterPro" id="IPR003613">
    <property type="entry name" value="Ubox_domain"/>
</dbReference>
<dbReference type="Gene3D" id="1.25.40.10">
    <property type="entry name" value="Tetratricopeptide repeat domain"/>
    <property type="match status" value="1"/>
</dbReference>